<proteinExistence type="predicted"/>
<protein>
    <submittedName>
        <fullName evidence="1">Copper-binding protein</fullName>
    </submittedName>
</protein>
<keyword evidence="2" id="KW-1185">Reference proteome</keyword>
<reference evidence="1 2" key="1">
    <citation type="submission" date="2019-02" db="EMBL/GenBank/DDBJ databases">
        <title>Aquabacterium sp. strain KMB7.</title>
        <authorList>
            <person name="Chen W.-M."/>
        </authorList>
    </citation>
    <scope>NUCLEOTIDE SEQUENCE [LARGE SCALE GENOMIC DNA]</scope>
    <source>
        <strain evidence="1 2">KMB7</strain>
    </source>
</reference>
<name>A0A4Q9GZR3_9BURK</name>
<dbReference type="Gene3D" id="2.40.50.320">
    <property type="entry name" value="Copper binding periplasmic protein CusF"/>
    <property type="match status" value="1"/>
</dbReference>
<dbReference type="InterPro" id="IPR021647">
    <property type="entry name" value="CusF_Ec"/>
</dbReference>
<evidence type="ECO:0000313" key="2">
    <source>
        <dbReference type="Proteomes" id="UP000292120"/>
    </source>
</evidence>
<organism evidence="1 2">
    <name type="scientific">Aquabacterium lacunae</name>
    <dbReference type="NCBI Taxonomy" id="2528630"/>
    <lineage>
        <taxon>Bacteria</taxon>
        <taxon>Pseudomonadati</taxon>
        <taxon>Pseudomonadota</taxon>
        <taxon>Betaproteobacteria</taxon>
        <taxon>Burkholderiales</taxon>
        <taxon>Aquabacterium</taxon>
    </lineage>
</organism>
<sequence>MRALALVGTVTASGLSHAQAVDGEVRKVDADAGKITLKHGEIKNLDMPAMQMAFRVADPGFLKKVNVGDKVTFTADKLNGQFTVTSIDVKK</sequence>
<gene>
    <name evidence="1" type="ORF">EYS42_09000</name>
</gene>
<dbReference type="OrthoDB" id="9180744at2"/>
<comment type="caution">
    <text evidence="1">The sequence shown here is derived from an EMBL/GenBank/DDBJ whole genome shotgun (WGS) entry which is preliminary data.</text>
</comment>
<evidence type="ECO:0000313" key="1">
    <source>
        <dbReference type="EMBL" id="TBO31540.1"/>
    </source>
</evidence>
<dbReference type="Pfam" id="PF11604">
    <property type="entry name" value="CusF_Ec"/>
    <property type="match status" value="1"/>
</dbReference>
<dbReference type="EMBL" id="SIXI01000003">
    <property type="protein sequence ID" value="TBO31540.1"/>
    <property type="molecule type" value="Genomic_DNA"/>
</dbReference>
<dbReference type="InterPro" id="IPR042230">
    <property type="entry name" value="CusF_sf"/>
</dbReference>
<dbReference type="Proteomes" id="UP000292120">
    <property type="component" value="Unassembled WGS sequence"/>
</dbReference>
<dbReference type="AlphaFoldDB" id="A0A4Q9GZR3"/>
<accession>A0A4Q9GZR3</accession>